<keyword evidence="3" id="KW-1185">Reference proteome</keyword>
<proteinExistence type="predicted"/>
<feature type="region of interest" description="Disordered" evidence="1">
    <location>
        <begin position="1"/>
        <end position="23"/>
    </location>
</feature>
<evidence type="ECO:0000256" key="1">
    <source>
        <dbReference type="SAM" id="MobiDB-lite"/>
    </source>
</evidence>
<feature type="compositionally biased region" description="Polar residues" evidence="1">
    <location>
        <begin position="10"/>
        <end position="21"/>
    </location>
</feature>
<protein>
    <submittedName>
        <fullName evidence="2">Uncharacterized protein</fullName>
    </submittedName>
</protein>
<reference evidence="2 3" key="1">
    <citation type="journal article" date="2021" name="BMC Genomics">
        <title>Datura genome reveals duplications of psychoactive alkaloid biosynthetic genes and high mutation rate following tissue culture.</title>
        <authorList>
            <person name="Rajewski A."/>
            <person name="Carter-House D."/>
            <person name="Stajich J."/>
            <person name="Litt A."/>
        </authorList>
    </citation>
    <scope>NUCLEOTIDE SEQUENCE [LARGE SCALE GENOMIC DNA]</scope>
    <source>
        <strain evidence="2">AR-01</strain>
    </source>
</reference>
<sequence>MCSLEEGQKNWLQSTASNKNQKTSEHFKSNFSVAYQSLQSYFQLQKDKSPLPNICGFTGILKGKFRRARHVSHLANLQISESPKCIYTYIHHEKATTLEHP</sequence>
<evidence type="ECO:0000313" key="2">
    <source>
        <dbReference type="EMBL" id="MCE2055528.1"/>
    </source>
</evidence>
<organism evidence="2 3">
    <name type="scientific">Datura stramonium</name>
    <name type="common">Jimsonweed</name>
    <name type="synonym">Common thornapple</name>
    <dbReference type="NCBI Taxonomy" id="4076"/>
    <lineage>
        <taxon>Eukaryota</taxon>
        <taxon>Viridiplantae</taxon>
        <taxon>Streptophyta</taxon>
        <taxon>Embryophyta</taxon>
        <taxon>Tracheophyta</taxon>
        <taxon>Spermatophyta</taxon>
        <taxon>Magnoliopsida</taxon>
        <taxon>eudicotyledons</taxon>
        <taxon>Gunneridae</taxon>
        <taxon>Pentapetalae</taxon>
        <taxon>asterids</taxon>
        <taxon>lamiids</taxon>
        <taxon>Solanales</taxon>
        <taxon>Solanaceae</taxon>
        <taxon>Solanoideae</taxon>
        <taxon>Datureae</taxon>
        <taxon>Datura</taxon>
    </lineage>
</organism>
<comment type="caution">
    <text evidence="2">The sequence shown here is derived from an EMBL/GenBank/DDBJ whole genome shotgun (WGS) entry which is preliminary data.</text>
</comment>
<evidence type="ECO:0000313" key="3">
    <source>
        <dbReference type="Proteomes" id="UP000823775"/>
    </source>
</evidence>
<name>A0ABS8W2D1_DATST</name>
<dbReference type="EMBL" id="JACEIK010006340">
    <property type="protein sequence ID" value="MCE2055528.1"/>
    <property type="molecule type" value="Genomic_DNA"/>
</dbReference>
<gene>
    <name evidence="2" type="ORF">HAX54_042832</name>
</gene>
<accession>A0ABS8W2D1</accession>
<dbReference type="Proteomes" id="UP000823775">
    <property type="component" value="Unassembled WGS sequence"/>
</dbReference>